<organism evidence="1 2">
    <name type="scientific">Pseudonocardia xishanensis</name>
    <dbReference type="NCBI Taxonomy" id="630995"/>
    <lineage>
        <taxon>Bacteria</taxon>
        <taxon>Bacillati</taxon>
        <taxon>Actinomycetota</taxon>
        <taxon>Actinomycetes</taxon>
        <taxon>Pseudonocardiales</taxon>
        <taxon>Pseudonocardiaceae</taxon>
        <taxon>Pseudonocardia</taxon>
    </lineage>
</organism>
<dbReference type="NCBIfam" id="TIGR01683">
    <property type="entry name" value="thiS"/>
    <property type="match status" value="1"/>
</dbReference>
<dbReference type="InterPro" id="IPR016155">
    <property type="entry name" value="Mopterin_synth/thiamin_S_b"/>
</dbReference>
<dbReference type="Pfam" id="PF02597">
    <property type="entry name" value="ThiS"/>
    <property type="match status" value="1"/>
</dbReference>
<dbReference type="InterPro" id="IPR012675">
    <property type="entry name" value="Beta-grasp_dom_sf"/>
</dbReference>
<protein>
    <submittedName>
        <fullName evidence="1">Sulfur carrier protein ThiS</fullName>
    </submittedName>
</protein>
<dbReference type="Gene3D" id="3.10.20.30">
    <property type="match status" value="1"/>
</dbReference>
<evidence type="ECO:0000313" key="2">
    <source>
        <dbReference type="Proteomes" id="UP001501598"/>
    </source>
</evidence>
<evidence type="ECO:0000313" key="1">
    <source>
        <dbReference type="EMBL" id="GAA4540734.1"/>
    </source>
</evidence>
<dbReference type="InterPro" id="IPR003749">
    <property type="entry name" value="ThiS/MoaD-like"/>
</dbReference>
<dbReference type="SUPFAM" id="SSF54285">
    <property type="entry name" value="MoaD/ThiS"/>
    <property type="match status" value="1"/>
</dbReference>
<gene>
    <name evidence="1" type="primary">thiS</name>
    <name evidence="1" type="ORF">GCM10023175_13700</name>
</gene>
<dbReference type="Proteomes" id="UP001501598">
    <property type="component" value="Unassembled WGS sequence"/>
</dbReference>
<dbReference type="PANTHER" id="PTHR34472:SF1">
    <property type="entry name" value="SULFUR CARRIER PROTEIN THIS"/>
    <property type="match status" value="1"/>
</dbReference>
<dbReference type="EMBL" id="BAABGT010000022">
    <property type="protein sequence ID" value="GAA4540734.1"/>
    <property type="molecule type" value="Genomic_DNA"/>
</dbReference>
<comment type="caution">
    <text evidence="1">The sequence shown here is derived from an EMBL/GenBank/DDBJ whole genome shotgun (WGS) entry which is preliminary data.</text>
</comment>
<dbReference type="InterPro" id="IPR010035">
    <property type="entry name" value="Thi_S"/>
</dbReference>
<name>A0ABP8RKX9_9PSEU</name>
<dbReference type="RefSeq" id="WP_345413847.1">
    <property type="nucleotide sequence ID" value="NZ_BAABGT010000022.1"/>
</dbReference>
<sequence length="66" mass="6520">MTIRINGTAHSVEPGATVADALAAIDAPARGVAVAVDGAVVRRGSWATHVLSEGAEVEVLTAVQGG</sequence>
<keyword evidence="2" id="KW-1185">Reference proteome</keyword>
<dbReference type="CDD" id="cd00565">
    <property type="entry name" value="Ubl_ThiS"/>
    <property type="match status" value="1"/>
</dbReference>
<accession>A0ABP8RKX9</accession>
<proteinExistence type="predicted"/>
<dbReference type="PANTHER" id="PTHR34472">
    <property type="entry name" value="SULFUR CARRIER PROTEIN THIS"/>
    <property type="match status" value="1"/>
</dbReference>
<reference evidence="2" key="1">
    <citation type="journal article" date="2019" name="Int. J. Syst. Evol. Microbiol.">
        <title>The Global Catalogue of Microorganisms (GCM) 10K type strain sequencing project: providing services to taxonomists for standard genome sequencing and annotation.</title>
        <authorList>
            <consortium name="The Broad Institute Genomics Platform"/>
            <consortium name="The Broad Institute Genome Sequencing Center for Infectious Disease"/>
            <person name="Wu L."/>
            <person name="Ma J."/>
        </authorList>
    </citation>
    <scope>NUCLEOTIDE SEQUENCE [LARGE SCALE GENOMIC DNA]</scope>
    <source>
        <strain evidence="2">JCM 17906</strain>
    </source>
</reference>